<organism evidence="1 2">
    <name type="scientific">Candidatus Iainarchaeum sp</name>
    <dbReference type="NCBI Taxonomy" id="3101447"/>
    <lineage>
        <taxon>Archaea</taxon>
        <taxon>Candidatus Iainarchaeota</taxon>
        <taxon>Candidatus Iainarchaeia</taxon>
        <taxon>Candidatus Iainarchaeales</taxon>
        <taxon>Candidatus Iainarchaeaceae</taxon>
        <taxon>Candidatus Iainarchaeum</taxon>
    </lineage>
</organism>
<dbReference type="EMBL" id="QMWO01000015">
    <property type="protein sequence ID" value="RLG70210.1"/>
    <property type="molecule type" value="Genomic_DNA"/>
</dbReference>
<sequence length="226" mass="25406">MSSNILTVFVAMLLLTGVCYSQQLMPVIMVSIKANEGKITISDVRVVVDHLSEPEEAGRHVIKLKDDKNKTLYQLKVYMHGVGFPPYGAEMSKEELEEFYKSLEENFEKTVYLPYLKKAIYITLEDSNGEVARFDLSKLCNNNGACEESENYLSCASDCPLSEKDDYCLPLKDSICDPDCSKGLDPDCGAKKNMPLFITSNYLFLAIALIIVVIAAYRITLLRKKK</sequence>
<proteinExistence type="predicted"/>
<accession>A0A497JGW3</accession>
<name>A0A497JGW3_9ARCH</name>
<dbReference type="Proteomes" id="UP000277633">
    <property type="component" value="Unassembled WGS sequence"/>
</dbReference>
<evidence type="ECO:0000313" key="1">
    <source>
        <dbReference type="EMBL" id="RLG70210.1"/>
    </source>
</evidence>
<protein>
    <submittedName>
        <fullName evidence="1">Uncharacterized protein</fullName>
    </submittedName>
</protein>
<gene>
    <name evidence="1" type="ORF">DRO07_00725</name>
</gene>
<dbReference type="AlphaFoldDB" id="A0A497JGW3"/>
<comment type="caution">
    <text evidence="1">The sequence shown here is derived from an EMBL/GenBank/DDBJ whole genome shotgun (WGS) entry which is preliminary data.</text>
</comment>
<reference evidence="1 2" key="1">
    <citation type="submission" date="2018-06" db="EMBL/GenBank/DDBJ databases">
        <title>Extensive metabolic versatility and redundancy in microbially diverse, dynamic hydrothermal sediments.</title>
        <authorList>
            <person name="Dombrowski N."/>
            <person name="Teske A."/>
            <person name="Baker B.J."/>
        </authorList>
    </citation>
    <scope>NUCLEOTIDE SEQUENCE [LARGE SCALE GENOMIC DNA]</scope>
    <source>
        <strain evidence="1">B9_G13</strain>
    </source>
</reference>
<evidence type="ECO:0000313" key="2">
    <source>
        <dbReference type="Proteomes" id="UP000277633"/>
    </source>
</evidence>